<dbReference type="EMBL" id="PDEM01000031">
    <property type="protein sequence ID" value="PHZ83681.1"/>
    <property type="molecule type" value="Genomic_DNA"/>
</dbReference>
<dbReference type="GO" id="GO:0010945">
    <property type="term" value="F:coenzyme A diphosphatase activity"/>
    <property type="evidence" value="ECO:0007669"/>
    <property type="project" value="InterPro"/>
</dbReference>
<keyword evidence="5" id="KW-0378">Hydrolase</keyword>
<dbReference type="InterPro" id="IPR045121">
    <property type="entry name" value="CoAse"/>
</dbReference>
<dbReference type="InterPro" id="IPR015797">
    <property type="entry name" value="NUDIX_hydrolase-like_dom_sf"/>
</dbReference>
<dbReference type="FunCoup" id="A0A2G4YMY9">
    <property type="interactions" value="197"/>
</dbReference>
<evidence type="ECO:0000256" key="1">
    <source>
        <dbReference type="ARBA" id="ARBA00001936"/>
    </source>
</evidence>
<evidence type="ECO:0000259" key="9">
    <source>
        <dbReference type="PROSITE" id="PS51462"/>
    </source>
</evidence>
<keyword evidence="4" id="KW-0479">Metal-binding</keyword>
<evidence type="ECO:0000256" key="7">
    <source>
        <dbReference type="ARBA" id="ARBA00023211"/>
    </source>
</evidence>
<dbReference type="GO" id="GO:0030145">
    <property type="term" value="F:manganese ion binding"/>
    <property type="evidence" value="ECO:0007669"/>
    <property type="project" value="InterPro"/>
</dbReference>
<reference evidence="10 11" key="1">
    <citation type="submission" date="2017-10" db="EMBL/GenBank/DDBJ databases">
        <title>Frigbacter circumglobatus gen. nov. sp. nov., isolated from sediment cultured in situ.</title>
        <authorList>
            <person name="Zhao Z."/>
        </authorList>
    </citation>
    <scope>NUCLEOTIDE SEQUENCE [LARGE SCALE GENOMIC DNA]</scope>
    <source>
        <strain evidence="10 11">ZYL</strain>
    </source>
</reference>
<dbReference type="SUPFAM" id="SSF55811">
    <property type="entry name" value="Nudix"/>
    <property type="match status" value="1"/>
</dbReference>
<evidence type="ECO:0000256" key="3">
    <source>
        <dbReference type="ARBA" id="ARBA00006506"/>
    </source>
</evidence>
<feature type="compositionally biased region" description="Basic and acidic residues" evidence="8">
    <location>
        <begin position="30"/>
        <end position="50"/>
    </location>
</feature>
<dbReference type="PROSITE" id="PS51462">
    <property type="entry name" value="NUDIX"/>
    <property type="match status" value="1"/>
</dbReference>
<dbReference type="AlphaFoldDB" id="A0A2G4YMY9"/>
<dbReference type="OrthoDB" id="9802805at2"/>
<accession>A0A2G4YMY9</accession>
<dbReference type="NCBIfam" id="NF007980">
    <property type="entry name" value="PRK10707.1"/>
    <property type="match status" value="1"/>
</dbReference>
<comment type="similarity">
    <text evidence="3">Belongs to the Nudix hydrolase family. PCD1 subfamily.</text>
</comment>
<proteinExistence type="inferred from homology"/>
<protein>
    <submittedName>
        <fullName evidence="10">CoA pyrophosphatase</fullName>
    </submittedName>
</protein>
<dbReference type="GO" id="GO:0000287">
    <property type="term" value="F:magnesium ion binding"/>
    <property type="evidence" value="ECO:0007669"/>
    <property type="project" value="InterPro"/>
</dbReference>
<gene>
    <name evidence="10" type="ORF">CRD36_14995</name>
</gene>
<comment type="cofactor">
    <cofactor evidence="2">
        <name>Mg(2+)</name>
        <dbReference type="ChEBI" id="CHEBI:18420"/>
    </cofactor>
</comment>
<evidence type="ECO:0000256" key="6">
    <source>
        <dbReference type="ARBA" id="ARBA00022842"/>
    </source>
</evidence>
<dbReference type="Gene3D" id="3.90.79.10">
    <property type="entry name" value="Nucleoside Triphosphate Pyrophosphohydrolase"/>
    <property type="match status" value="1"/>
</dbReference>
<dbReference type="GO" id="GO:0009132">
    <property type="term" value="P:nucleoside diphosphate metabolic process"/>
    <property type="evidence" value="ECO:0007669"/>
    <property type="project" value="InterPro"/>
</dbReference>
<evidence type="ECO:0000256" key="8">
    <source>
        <dbReference type="SAM" id="MobiDB-lite"/>
    </source>
</evidence>
<evidence type="ECO:0000256" key="4">
    <source>
        <dbReference type="ARBA" id="ARBA00022723"/>
    </source>
</evidence>
<evidence type="ECO:0000256" key="5">
    <source>
        <dbReference type="ARBA" id="ARBA00022801"/>
    </source>
</evidence>
<dbReference type="InParanoid" id="A0A2G4YMY9"/>
<organism evidence="10 11">
    <name type="scientific">Paremcibacter congregatus</name>
    <dbReference type="NCBI Taxonomy" id="2043170"/>
    <lineage>
        <taxon>Bacteria</taxon>
        <taxon>Pseudomonadati</taxon>
        <taxon>Pseudomonadota</taxon>
        <taxon>Alphaproteobacteria</taxon>
        <taxon>Emcibacterales</taxon>
        <taxon>Emcibacteraceae</taxon>
        <taxon>Paremcibacter</taxon>
    </lineage>
</organism>
<dbReference type="Proteomes" id="UP000229730">
    <property type="component" value="Unassembled WGS sequence"/>
</dbReference>
<feature type="region of interest" description="Disordered" evidence="8">
    <location>
        <begin position="30"/>
        <end position="52"/>
    </location>
</feature>
<feature type="domain" description="Nudix hydrolase" evidence="9">
    <location>
        <begin position="67"/>
        <end position="203"/>
    </location>
</feature>
<dbReference type="PANTHER" id="PTHR12992">
    <property type="entry name" value="NUDIX HYDROLASE"/>
    <property type="match status" value="1"/>
</dbReference>
<evidence type="ECO:0000256" key="2">
    <source>
        <dbReference type="ARBA" id="ARBA00001946"/>
    </source>
</evidence>
<name>A0A2G4YMY9_9PROT</name>
<dbReference type="PROSITE" id="PS01293">
    <property type="entry name" value="NUDIX_COA"/>
    <property type="match status" value="1"/>
</dbReference>
<evidence type="ECO:0000313" key="11">
    <source>
        <dbReference type="Proteomes" id="UP000229730"/>
    </source>
</evidence>
<dbReference type="InterPro" id="IPR000059">
    <property type="entry name" value="NUDIX_hydrolase_NudL_CS"/>
</dbReference>
<evidence type="ECO:0000313" key="10">
    <source>
        <dbReference type="EMBL" id="PHZ83681.1"/>
    </source>
</evidence>
<dbReference type="InterPro" id="IPR000086">
    <property type="entry name" value="NUDIX_hydrolase_dom"/>
</dbReference>
<keyword evidence="11" id="KW-1185">Reference proteome</keyword>
<sequence>MEPGTVLPPGKSRSMKQRIRDIFRQYDPGLERARQTVADKRDGDRPRDGDWNIYRPAADYKSSEQPLRPAAVLIPLVDREEGLTVLLTKRAAHLKTHSGQVSFPGGRCDQEDAHAMDTALRETQEEVGIDRAHIEVLGAMEDYETMTGFLITPVVGIIAPEFKLIVAEEEVDEAFELPLDYILDEANHDLRDGIWKERKRYYYALINEQHNVWGATAAMLVRFAHLVNRGVK</sequence>
<keyword evidence="6" id="KW-0460">Magnesium</keyword>
<dbReference type="CDD" id="cd03426">
    <property type="entry name" value="NUDIX_CoAse_Nudt7"/>
    <property type="match status" value="1"/>
</dbReference>
<keyword evidence="7" id="KW-0464">Manganese</keyword>
<dbReference type="Pfam" id="PF00293">
    <property type="entry name" value="NUDIX"/>
    <property type="match status" value="1"/>
</dbReference>
<comment type="cofactor">
    <cofactor evidence="1">
        <name>Mn(2+)</name>
        <dbReference type="ChEBI" id="CHEBI:29035"/>
    </cofactor>
</comment>
<comment type="caution">
    <text evidence="10">The sequence shown here is derived from an EMBL/GenBank/DDBJ whole genome shotgun (WGS) entry which is preliminary data.</text>
</comment>
<dbReference type="PANTHER" id="PTHR12992:SF11">
    <property type="entry name" value="MITOCHONDRIAL COENZYME A DIPHOSPHATASE NUDT8"/>
    <property type="match status" value="1"/>
</dbReference>